<accession>A0AAD5W6R1</accession>
<feature type="compositionally biased region" description="Basic and acidic residues" evidence="5">
    <location>
        <begin position="815"/>
        <end position="827"/>
    </location>
</feature>
<dbReference type="PANTHER" id="PTHR15157:SF5">
    <property type="entry name" value="UV RADIATION RESISTANCE-ASSOCIATED GENE PROTEIN"/>
    <property type="match status" value="1"/>
</dbReference>
<keyword evidence="7" id="KW-1185">Reference proteome</keyword>
<evidence type="ECO:0000256" key="5">
    <source>
        <dbReference type="SAM" id="MobiDB-lite"/>
    </source>
</evidence>
<dbReference type="GO" id="GO:0035493">
    <property type="term" value="P:SNARE complex assembly"/>
    <property type="evidence" value="ECO:0007669"/>
    <property type="project" value="TreeGrafter"/>
</dbReference>
<feature type="region of interest" description="Disordered" evidence="5">
    <location>
        <begin position="205"/>
        <end position="334"/>
    </location>
</feature>
<evidence type="ECO:0000313" key="6">
    <source>
        <dbReference type="EMBL" id="KAJ3576279.1"/>
    </source>
</evidence>
<dbReference type="Proteomes" id="UP001213000">
    <property type="component" value="Unassembled WGS sequence"/>
</dbReference>
<evidence type="ECO:0000313" key="7">
    <source>
        <dbReference type="Proteomes" id="UP001213000"/>
    </source>
</evidence>
<feature type="compositionally biased region" description="Polar residues" evidence="5">
    <location>
        <begin position="142"/>
        <end position="162"/>
    </location>
</feature>
<dbReference type="GO" id="GO:0000149">
    <property type="term" value="F:SNARE binding"/>
    <property type="evidence" value="ECO:0007669"/>
    <property type="project" value="TreeGrafter"/>
</dbReference>
<evidence type="ECO:0000256" key="2">
    <source>
        <dbReference type="ARBA" id="ARBA00013807"/>
    </source>
</evidence>
<dbReference type="InterPro" id="IPR018791">
    <property type="entry name" value="UV_resistance/autophagy_Atg14"/>
</dbReference>
<evidence type="ECO:0000256" key="4">
    <source>
        <dbReference type="SAM" id="Coils"/>
    </source>
</evidence>
<dbReference type="GO" id="GO:0032991">
    <property type="term" value="C:protein-containing complex"/>
    <property type="evidence" value="ECO:0007669"/>
    <property type="project" value="UniProtKB-ARBA"/>
</dbReference>
<reference evidence="6" key="1">
    <citation type="submission" date="2022-07" db="EMBL/GenBank/DDBJ databases">
        <title>Genome Sequence of Leucocoprinus birnbaumii.</title>
        <authorList>
            <person name="Buettner E."/>
        </authorList>
    </citation>
    <scope>NUCLEOTIDE SEQUENCE</scope>
    <source>
        <strain evidence="6">VT141</strain>
    </source>
</reference>
<dbReference type="PANTHER" id="PTHR15157">
    <property type="entry name" value="UV RADIATION RESISTANCE-ASSOCIATED GENE PROTEIN"/>
    <property type="match status" value="1"/>
</dbReference>
<feature type="compositionally biased region" description="Low complexity" evidence="5">
    <location>
        <begin position="283"/>
        <end position="295"/>
    </location>
</feature>
<keyword evidence="3 4" id="KW-0175">Coiled coil</keyword>
<dbReference type="GO" id="GO:0005768">
    <property type="term" value="C:endosome"/>
    <property type="evidence" value="ECO:0007669"/>
    <property type="project" value="TreeGrafter"/>
</dbReference>
<protein>
    <recommendedName>
        <fullName evidence="2">Autophagy-related protein 14</fullName>
    </recommendedName>
</protein>
<feature type="compositionally biased region" description="Low complexity" evidence="5">
    <location>
        <begin position="835"/>
        <end position="846"/>
    </location>
</feature>
<dbReference type="AlphaFoldDB" id="A0AAD5W6R1"/>
<dbReference type="Pfam" id="PF10186">
    <property type="entry name" value="ATG14"/>
    <property type="match status" value="1"/>
</dbReference>
<feature type="compositionally biased region" description="Basic and acidic residues" evidence="5">
    <location>
        <begin position="913"/>
        <end position="948"/>
    </location>
</feature>
<feature type="region of interest" description="Disordered" evidence="5">
    <location>
        <begin position="424"/>
        <end position="463"/>
    </location>
</feature>
<comment type="similarity">
    <text evidence="1">Belongs to the ATG14 family.</text>
</comment>
<feature type="region of interest" description="Disordered" evidence="5">
    <location>
        <begin position="124"/>
        <end position="162"/>
    </location>
</feature>
<gene>
    <name evidence="6" type="ORF">NP233_g519</name>
</gene>
<organism evidence="6 7">
    <name type="scientific">Leucocoprinus birnbaumii</name>
    <dbReference type="NCBI Taxonomy" id="56174"/>
    <lineage>
        <taxon>Eukaryota</taxon>
        <taxon>Fungi</taxon>
        <taxon>Dikarya</taxon>
        <taxon>Basidiomycota</taxon>
        <taxon>Agaricomycotina</taxon>
        <taxon>Agaricomycetes</taxon>
        <taxon>Agaricomycetidae</taxon>
        <taxon>Agaricales</taxon>
        <taxon>Agaricineae</taxon>
        <taxon>Agaricaceae</taxon>
        <taxon>Leucocoprinus</taxon>
    </lineage>
</organism>
<feature type="region of interest" description="Disordered" evidence="5">
    <location>
        <begin position="870"/>
        <end position="962"/>
    </location>
</feature>
<proteinExistence type="inferred from homology"/>
<evidence type="ECO:0000256" key="1">
    <source>
        <dbReference type="ARBA" id="ARBA00009574"/>
    </source>
</evidence>
<feature type="coiled-coil region" evidence="4">
    <location>
        <begin position="559"/>
        <end position="610"/>
    </location>
</feature>
<feature type="compositionally biased region" description="Polar residues" evidence="5">
    <location>
        <begin position="949"/>
        <end position="962"/>
    </location>
</feature>
<name>A0AAD5W6R1_9AGAR</name>
<feature type="compositionally biased region" description="Low complexity" evidence="5">
    <location>
        <begin position="253"/>
        <end position="274"/>
    </location>
</feature>
<sequence length="962" mass="105566">MRPDLPVNLTMEDTVEGVVLPRQVRHVTCVQVCNFTPFPVRDHVTAALIQPVEPFQLNTLGHLSDDLGISTRIRSRKISTTSTKTKSSGRLEDEDYNALLPETRVRKISGRSLNSTLGLDSSSIAPRIPYGSPQNSRRRGRTNSVASSLNSQHKPSGFSNVGISVPMTGSSFSMILPDISQQGLEKVIDSRLIETFLTIFALPNQTPNTSKASKDRPATPGHASGSRASPAVRRTQTASISTLPKDKMNHGTLKPLPLKLKYSHSKSSSYPVSHPNEDERNASSSQSQEHSSLPSSPVPDFFSQIHRPSVNPTFIIDARPGHDFSSESDTSGSRMKVQLWGRTNSPLGKAAGKQRQRSSRDVVVESDDDWTIMEEWEFSLDDLIPIPENMASHSSSLPSNALVVTLKPPGKAYYLPSSYTPLPRSPSPGLGYSSDPEFTPKKSRPAYHESEKAVTAETDPLDDAGIARVRQYNSSDGQSTPSKGPARTATYQQLFEFVNLQALMLEHENNLSDLIRRIDNQLKDDPVFPLRREISERELLIASLRSDFKLVGKGIATKKNELEARRQRLMERKQSLVSARILEEANLSDINDLVQAVDDERDQLKKLHAKFPPLRVGLLSTLASIYPIELESPPDLLYTILDVPLPIPLTATDPAPPLSLPHHQNVNEDTVATALGYVAQLLQFLATYLGRTLVYPVTCVGSRSFIKDGISAMVGPRMFPLFSRGVDTYRFEYGVFLLNKDIEMLMVDRDLRALDMRHTLPNLKNLVLTVTHGEVAPVNRKLSTDSPALSMLGLDSPTPQEPSAEISSITTPKAKKLDLEIPPHEEGSQTPPDLPASGSTTPTAATVDEKKSRPFLGLSFSEFLRGRYPSTSRASVKGNPGNSEGGRLQVHVSGSTESTGPDAPEACGDQVETDVKPSLEELEVPNRRQVYEGGNEHNNGESIEHKMQETTPGSESTSVPVH</sequence>
<comment type="caution">
    <text evidence="6">The sequence shown here is derived from an EMBL/GenBank/DDBJ whole genome shotgun (WGS) entry which is preliminary data.</text>
</comment>
<feature type="region of interest" description="Disordered" evidence="5">
    <location>
        <begin position="779"/>
        <end position="851"/>
    </location>
</feature>
<dbReference type="GO" id="GO:0000323">
    <property type="term" value="C:lytic vacuole"/>
    <property type="evidence" value="ECO:0007669"/>
    <property type="project" value="TreeGrafter"/>
</dbReference>
<dbReference type="EMBL" id="JANIEX010000015">
    <property type="protein sequence ID" value="KAJ3576279.1"/>
    <property type="molecule type" value="Genomic_DNA"/>
</dbReference>
<evidence type="ECO:0000256" key="3">
    <source>
        <dbReference type="ARBA" id="ARBA00023054"/>
    </source>
</evidence>